<feature type="transmembrane region" description="Helical" evidence="5">
    <location>
        <begin position="121"/>
        <end position="144"/>
    </location>
</feature>
<dbReference type="InterPro" id="IPR001694">
    <property type="entry name" value="NADH_UbQ_OxRdtase_su1/FPO"/>
</dbReference>
<dbReference type="STRING" id="42253.NITMOv2_0537"/>
<feature type="transmembrane region" description="Helical" evidence="5">
    <location>
        <begin position="165"/>
        <end position="185"/>
    </location>
</feature>
<dbReference type="PANTHER" id="PTHR11432:SF3">
    <property type="entry name" value="NADH-UBIQUINONE OXIDOREDUCTASE CHAIN 1"/>
    <property type="match status" value="1"/>
</dbReference>
<organism evidence="7 8">
    <name type="scientific">Nitrospira moscoviensis</name>
    <dbReference type="NCBI Taxonomy" id="42253"/>
    <lineage>
        <taxon>Bacteria</taxon>
        <taxon>Pseudomonadati</taxon>
        <taxon>Nitrospirota</taxon>
        <taxon>Nitrospiria</taxon>
        <taxon>Nitrospirales</taxon>
        <taxon>Nitrospiraceae</taxon>
        <taxon>Nitrospira</taxon>
    </lineage>
</organism>
<keyword evidence="3 5" id="KW-1133">Transmembrane helix</keyword>
<comment type="subunit">
    <text evidence="5">NDH-1 is composed of 14 different subunits. Subunits NuoA, H, J, K, L, M, N constitute the membrane sector of the complex.</text>
</comment>
<dbReference type="NCBIfam" id="NF004741">
    <property type="entry name" value="PRK06076.1-2"/>
    <property type="match status" value="1"/>
</dbReference>
<feature type="transmembrane region" description="Helical" evidence="5">
    <location>
        <begin position="250"/>
        <end position="273"/>
    </location>
</feature>
<dbReference type="GO" id="GO:0016655">
    <property type="term" value="F:oxidoreductase activity, acting on NAD(P)H, quinone or similar compound as acceptor"/>
    <property type="evidence" value="ECO:0007669"/>
    <property type="project" value="UniProtKB-UniRule"/>
</dbReference>
<sequence length="358" mass="39265">MTEIGLRLAVSLAQIAAVMGIVMLTVMILTLAERKVLGWMQDRMGPMEVGPYGILQPIADGLKLFFKEDIVPAGANKFMFSLAPILAMVPALIGFAVIPFGPDRTIEVFGITVKPFVISDINIGILYILAFASIGAYGIILGGWASNSKYSLLGGLRSAAQIISYELNVGLAIVGVLIMAGSLSLVKITEAQAGGFWHWFVFAFPAPQIFAFVVYVISAVAETNRVPFDLPEAESELVAGFFTEYSGMRFAFFFIAEYANMVLVSCVAAALFLGGWNAPYPGTLLGHLGLESLAWIEGVAWFTVKVYFFLFLFFWLRATLPRLRYDQLMKFGWKVMLPIALGNIVVTSIAVYIYQHMQ</sequence>
<dbReference type="GO" id="GO:0048038">
    <property type="term" value="F:quinone binding"/>
    <property type="evidence" value="ECO:0007669"/>
    <property type="project" value="UniProtKB-KW"/>
</dbReference>
<reference evidence="7 8" key="1">
    <citation type="journal article" date="2015" name="Proc. Natl. Acad. Sci. U.S.A.">
        <title>Expanded metabolic versatility of ubiquitous nitrite-oxidizing bacteria from the genus Nitrospira.</title>
        <authorList>
            <person name="Koch H."/>
            <person name="Lucker S."/>
            <person name="Albertsen M."/>
            <person name="Kitzinger K."/>
            <person name="Herbold C."/>
            <person name="Spieck E."/>
            <person name="Nielsen P.H."/>
            <person name="Wagner M."/>
            <person name="Daims H."/>
        </authorList>
    </citation>
    <scope>NUCLEOTIDE SEQUENCE [LARGE SCALE GENOMIC DNA]</scope>
    <source>
        <strain evidence="7 8">NSP M-1</strain>
    </source>
</reference>
<keyword evidence="7" id="KW-0560">Oxidoreductase</keyword>
<comment type="function">
    <text evidence="5">NDH-1 shuttles electrons from NADH, via FMN and iron-sulfur (Fe-S) centers, to quinones in the respiratory chain. The immediate electron acceptor for the enzyme in this species is believed to be ubiquinone. Couples the redox reaction to proton translocation (for every two electrons transferred, four hydrogen ions are translocated across the cytoplasmic membrane), and thus conserves the redox energy in a proton gradient. This subunit may bind ubiquinone.</text>
</comment>
<proteinExistence type="inferred from homology"/>
<keyword evidence="5" id="KW-1278">Translocase</keyword>
<keyword evidence="4 5" id="KW-0472">Membrane</keyword>
<dbReference type="Pfam" id="PF00146">
    <property type="entry name" value="NADHdh"/>
    <property type="match status" value="1"/>
</dbReference>
<dbReference type="RefSeq" id="WP_083447694.1">
    <property type="nucleotide sequence ID" value="NZ_CP011801.1"/>
</dbReference>
<dbReference type="AlphaFoldDB" id="A0A0K2G7P7"/>
<name>A0A0K2G7P7_NITMO</name>
<accession>A0A0K2G7P7</accession>
<dbReference type="HAMAP" id="MF_01350">
    <property type="entry name" value="NDH1_NuoH"/>
    <property type="match status" value="1"/>
</dbReference>
<feature type="transmembrane region" description="Helical" evidence="5">
    <location>
        <begin position="12"/>
        <end position="32"/>
    </location>
</feature>
<comment type="subcellular location">
    <subcellularLocation>
        <location evidence="5 6">Cell membrane</location>
        <topology evidence="5 6">Multi-pass membrane protein</topology>
    </subcellularLocation>
    <subcellularLocation>
        <location evidence="1">Membrane</location>
        <topology evidence="1">Multi-pass membrane protein</topology>
    </subcellularLocation>
</comment>
<dbReference type="EC" id="7.1.1.-" evidence="5"/>
<gene>
    <name evidence="5 7" type="primary">nuoH</name>
    <name evidence="7" type="ORF">NITMOv2_0537</name>
</gene>
<keyword evidence="2 5" id="KW-0812">Transmembrane</keyword>
<evidence type="ECO:0000256" key="1">
    <source>
        <dbReference type="ARBA" id="ARBA00004141"/>
    </source>
</evidence>
<dbReference type="PATRIC" id="fig|42253.5.peg.533"/>
<evidence type="ECO:0000256" key="5">
    <source>
        <dbReference type="HAMAP-Rule" id="MF_01350"/>
    </source>
</evidence>
<feature type="transmembrane region" description="Helical" evidence="5">
    <location>
        <begin position="197"/>
        <end position="217"/>
    </location>
</feature>
<evidence type="ECO:0000256" key="3">
    <source>
        <dbReference type="ARBA" id="ARBA00022989"/>
    </source>
</evidence>
<evidence type="ECO:0000256" key="4">
    <source>
        <dbReference type="ARBA" id="ARBA00023136"/>
    </source>
</evidence>
<evidence type="ECO:0000256" key="6">
    <source>
        <dbReference type="RuleBase" id="RU000471"/>
    </source>
</evidence>
<dbReference type="PROSITE" id="PS00667">
    <property type="entry name" value="COMPLEX1_ND1_1"/>
    <property type="match status" value="1"/>
</dbReference>
<dbReference type="PANTHER" id="PTHR11432">
    <property type="entry name" value="NADH DEHYDROGENASE SUBUNIT 1"/>
    <property type="match status" value="1"/>
</dbReference>
<comment type="similarity">
    <text evidence="5 6">Belongs to the complex I subunit 1 family.</text>
</comment>
<keyword evidence="5" id="KW-1003">Cell membrane</keyword>
<dbReference type="InterPro" id="IPR018086">
    <property type="entry name" value="NADH_UbQ_OxRdtase_su1_CS"/>
</dbReference>
<keyword evidence="5" id="KW-0830">Ubiquinone</keyword>
<dbReference type="Proteomes" id="UP000069205">
    <property type="component" value="Chromosome"/>
</dbReference>
<evidence type="ECO:0000256" key="2">
    <source>
        <dbReference type="ARBA" id="ARBA00022692"/>
    </source>
</evidence>
<dbReference type="PROSITE" id="PS00668">
    <property type="entry name" value="COMPLEX1_ND1_2"/>
    <property type="match status" value="1"/>
</dbReference>
<keyword evidence="5" id="KW-0874">Quinone</keyword>
<evidence type="ECO:0000313" key="7">
    <source>
        <dbReference type="EMBL" id="ALA56973.1"/>
    </source>
</evidence>
<comment type="catalytic activity">
    <reaction evidence="5">
        <text>a quinone + NADH + 5 H(+)(in) = a quinol + NAD(+) + 4 H(+)(out)</text>
        <dbReference type="Rhea" id="RHEA:57888"/>
        <dbReference type="ChEBI" id="CHEBI:15378"/>
        <dbReference type="ChEBI" id="CHEBI:24646"/>
        <dbReference type="ChEBI" id="CHEBI:57540"/>
        <dbReference type="ChEBI" id="CHEBI:57945"/>
        <dbReference type="ChEBI" id="CHEBI:132124"/>
    </reaction>
</comment>
<feature type="transmembrane region" description="Helical" evidence="5">
    <location>
        <begin position="335"/>
        <end position="354"/>
    </location>
</feature>
<dbReference type="GO" id="GO:0003954">
    <property type="term" value="F:NADH dehydrogenase activity"/>
    <property type="evidence" value="ECO:0007669"/>
    <property type="project" value="TreeGrafter"/>
</dbReference>
<dbReference type="GO" id="GO:0009060">
    <property type="term" value="P:aerobic respiration"/>
    <property type="evidence" value="ECO:0007669"/>
    <property type="project" value="TreeGrafter"/>
</dbReference>
<evidence type="ECO:0000313" key="8">
    <source>
        <dbReference type="Proteomes" id="UP000069205"/>
    </source>
</evidence>
<dbReference type="KEGG" id="nmv:NITMOv2_0537"/>
<feature type="transmembrane region" description="Helical" evidence="5">
    <location>
        <begin position="293"/>
        <end position="315"/>
    </location>
</feature>
<protein>
    <recommendedName>
        <fullName evidence="5">NADH-quinone oxidoreductase subunit H</fullName>
        <ecNumber evidence="5">7.1.1.-</ecNumber>
    </recommendedName>
    <alternativeName>
        <fullName evidence="5">NADH dehydrogenase I subunit H</fullName>
    </alternativeName>
    <alternativeName>
        <fullName evidence="5">NDH-1 subunit H</fullName>
    </alternativeName>
</protein>
<dbReference type="OrthoDB" id="9803734at2"/>
<keyword evidence="5 6" id="KW-0520">NAD</keyword>
<dbReference type="EMBL" id="CP011801">
    <property type="protein sequence ID" value="ALA56973.1"/>
    <property type="molecule type" value="Genomic_DNA"/>
</dbReference>
<keyword evidence="8" id="KW-1185">Reference proteome</keyword>
<feature type="transmembrane region" description="Helical" evidence="5">
    <location>
        <begin position="78"/>
        <end position="101"/>
    </location>
</feature>
<dbReference type="GO" id="GO:0005886">
    <property type="term" value="C:plasma membrane"/>
    <property type="evidence" value="ECO:0007669"/>
    <property type="project" value="UniProtKB-SubCell"/>
</dbReference>